<protein>
    <submittedName>
        <fullName evidence="2">Uncharacterized protein</fullName>
    </submittedName>
</protein>
<dbReference type="EMBL" id="SDKK01000027">
    <property type="protein sequence ID" value="TYC53528.1"/>
    <property type="molecule type" value="Genomic_DNA"/>
</dbReference>
<evidence type="ECO:0000256" key="1">
    <source>
        <dbReference type="SAM" id="Phobius"/>
    </source>
</evidence>
<evidence type="ECO:0000313" key="3">
    <source>
        <dbReference type="Proteomes" id="UP000389128"/>
    </source>
</evidence>
<keyword evidence="1" id="KW-1133">Transmembrane helix</keyword>
<comment type="caution">
    <text evidence="2">The sequence shown here is derived from an EMBL/GenBank/DDBJ whole genome shotgun (WGS) entry which is preliminary data.</text>
</comment>
<name>A0A6C2CI28_9RHOO</name>
<sequence>MLELTGWGDILRGVVILYWLLAIYLFRQSVRKSSTRPGKILSGVLVALLFGFFPLKSCVDEALYVRDYKARLAKAEVIFNERCKTAGERIYRTVEGVEGIVLVKLRPYYFTRKMGYDPYDKGTLDPYGNVGEYGHDDEYILSFFLGRNYAGRLDKDSGSKTGYSYVDVKDPFDGQRYRYTANWWRDPKWDQKTASILRLGRAPISDPISRYGVTFEDLTTQEERALWVAGGALKVIDLNTNEVLAERIGYMFDRGQGANIATRQPWTHAREWSCPRPAPARDFVEKILKIKD</sequence>
<dbReference type="OrthoDB" id="8862546at2"/>
<feature type="transmembrane region" description="Helical" evidence="1">
    <location>
        <begin position="38"/>
        <end position="55"/>
    </location>
</feature>
<dbReference type="AlphaFoldDB" id="A0A6C2CI28"/>
<dbReference type="RefSeq" id="WP_148581139.1">
    <property type="nucleotide sequence ID" value="NZ_SDKK01000027.1"/>
</dbReference>
<gene>
    <name evidence="2" type="ORF">ETQ85_21590</name>
</gene>
<organism evidence="2 3">
    <name type="scientific">Zoogloea oleivorans</name>
    <dbReference type="NCBI Taxonomy" id="1552750"/>
    <lineage>
        <taxon>Bacteria</taxon>
        <taxon>Pseudomonadati</taxon>
        <taxon>Pseudomonadota</taxon>
        <taxon>Betaproteobacteria</taxon>
        <taxon>Rhodocyclales</taxon>
        <taxon>Zoogloeaceae</taxon>
        <taxon>Zoogloea</taxon>
    </lineage>
</organism>
<accession>A0A6C2CI28</accession>
<dbReference type="Proteomes" id="UP000389128">
    <property type="component" value="Unassembled WGS sequence"/>
</dbReference>
<keyword evidence="3" id="KW-1185">Reference proteome</keyword>
<evidence type="ECO:0000313" key="2">
    <source>
        <dbReference type="EMBL" id="TYC53528.1"/>
    </source>
</evidence>
<proteinExistence type="predicted"/>
<reference evidence="2 3" key="1">
    <citation type="submission" date="2019-01" db="EMBL/GenBank/DDBJ databases">
        <title>Zoogloea oleivorans genome sequencing and assembly.</title>
        <authorList>
            <person name="Tancsics A."/>
            <person name="Farkas M."/>
            <person name="Kriszt B."/>
            <person name="Maroti G."/>
            <person name="Horvath B."/>
        </authorList>
    </citation>
    <scope>NUCLEOTIDE SEQUENCE [LARGE SCALE GENOMIC DNA]</scope>
    <source>
        <strain evidence="2 3">Buc</strain>
    </source>
</reference>
<keyword evidence="1" id="KW-0812">Transmembrane</keyword>
<keyword evidence="1" id="KW-0472">Membrane</keyword>
<feature type="transmembrane region" description="Helical" evidence="1">
    <location>
        <begin position="6"/>
        <end position="26"/>
    </location>
</feature>